<evidence type="ECO:0000313" key="2">
    <source>
        <dbReference type="EMBL" id="ERF72594.1"/>
    </source>
</evidence>
<name>U1HTJ9_ENDPU</name>
<sequence length="1185" mass="125368">MQALKKIFSPGHDVDDELMYGDGTKKAAVEKPSTTVDNEPHPPESRTEGAATQPSGTATSDLEPPARPQAQEGISTASIKSGVVGHPEESRLMSETTDQPSGAAFTQDSSSYPSGAQSTDFTTRSNPQTDPRLTQSRGAEQVSAGKTSAFSSNPIHKSDNTSRHVDRESKNPTPHRQPEQSKNPIRGAGDEGESTRALGSYSQPEREGNTYASERGFIGAGGTTTGRGNEPASRESVPAQYPKADPNNPYSSSRLDPRVDPHAKPSTSIVSSNDTMNRPSEYGSGSDNQGLSGTKTTAEPLDRAKGYSQIPHGPKGTTERFDGPKGTSEPLQSSTGTSEPKQDLEGSSWPLKEPDQPHSRVEVMPGAFDSEAFVTEISRDPVPEDKTSYYDFGSSIAGGGTTEATQGPKGTAEPLIEETKYLSGTGGVPSASTPGVSGGETTTFDSPSQTATASYGIASSPFATDPMESMQGPKGTAEPLGSSRDSSWPLREQGTDQYQTSAGVPPGTSGLSGYSTGNRSDHPAQGAETSSYGVGSSQGVGSVSERSQPTNSGLDTLDTNNAIDEGHKGRNAGILGATAGALGLGAYAAKKHGEDMPDRPSAGTRRESIPTTAYPPSTSLDDKQYPEARVEGYGATPSWGQDTNEAPYTGGASQAFTRTGTATTQPMVGAIGTSGAPTAMSNYAVGNKQEESHMGRNVALGGAAAVGASALGAHEYSRRQAEKPATAASDYIPKHEPEQGQYGTDRLEERQYGRDAAVDGIAAPSSTHGYPQQQFEKPSAASSDYASRDKPDERHYGRDAAIIGGGGGALAAGVGAVNAHEYSQHRSEKPSTVASEYTARNPPEERYHGGDAVIGSAAAAGPGIAGTPEHSRHQAEKSSTATPGSTTGEKPQESHLGRNAAIGGVAAAGAGAVGAHEYSQHEAEIEAQQRVEAEKAHQKAMEASRKAAEKEQKDHDKALAKEEKEHEKALQKEEKKAEKEHEKAVHREEKKAEKEHEKLVKKEEKEHEKALKKEEKEHQKEHEAAIKLEEKKQKEHEKELARQQKEAEKQRDSDEKEKKHGGLLGLFRRRKDSKGNDVEDEDDHTAVKTSTSATDEDSHEHGKRHIFGLPHHEVKHKLHKDPPPGLYSGDSTTPAYADYAVKENNHPGAQTVTGGYTAPDPEHDRNRYSETAGPGSGNGASGTNI</sequence>
<feature type="compositionally biased region" description="Polar residues" evidence="1">
    <location>
        <begin position="50"/>
        <end position="60"/>
    </location>
</feature>
<feature type="region of interest" description="Disordered" evidence="1">
    <location>
        <begin position="1"/>
        <end position="360"/>
    </location>
</feature>
<dbReference type="RefSeq" id="XP_007801826.1">
    <property type="nucleotide sequence ID" value="XM_007803635.1"/>
</dbReference>
<feature type="compositionally biased region" description="Low complexity" evidence="1">
    <location>
        <begin position="900"/>
        <end position="915"/>
    </location>
</feature>
<feature type="compositionally biased region" description="Basic and acidic residues" evidence="1">
    <location>
        <begin position="620"/>
        <end position="630"/>
    </location>
</feature>
<gene>
    <name evidence="2" type="ORF">EPUS_02876</name>
</gene>
<feature type="compositionally biased region" description="Gly residues" evidence="1">
    <location>
        <begin position="1174"/>
        <end position="1185"/>
    </location>
</feature>
<feature type="compositionally biased region" description="Polar residues" evidence="1">
    <location>
        <begin position="638"/>
        <end position="655"/>
    </location>
</feature>
<feature type="region of interest" description="Disordered" evidence="1">
    <location>
        <begin position="590"/>
        <end position="655"/>
    </location>
</feature>
<feature type="compositionally biased region" description="Polar residues" evidence="1">
    <location>
        <begin position="265"/>
        <end position="297"/>
    </location>
</feature>
<dbReference type="HOGENOM" id="CLU_272492_0_0_1"/>
<feature type="compositionally biased region" description="Polar residues" evidence="1">
    <location>
        <begin position="509"/>
        <end position="518"/>
    </location>
</feature>
<reference evidence="3" key="1">
    <citation type="journal article" date="2014" name="BMC Genomics">
        <title>Genome characteristics reveal the impact of lichenization on lichen-forming fungus Endocarpon pusillum Hedwig (Verrucariales, Ascomycota).</title>
        <authorList>
            <person name="Wang Y.-Y."/>
            <person name="Liu B."/>
            <person name="Zhang X.-Y."/>
            <person name="Zhou Q.-M."/>
            <person name="Zhang T."/>
            <person name="Li H."/>
            <person name="Yu Y.-F."/>
            <person name="Zhang X.-L."/>
            <person name="Hao X.-Y."/>
            <person name="Wang M."/>
            <person name="Wang L."/>
            <person name="Wei J.-C."/>
        </authorList>
    </citation>
    <scope>NUCLEOTIDE SEQUENCE [LARGE SCALE GENOMIC DNA]</scope>
    <source>
        <strain evidence="3">Z07020 / HMAS-L-300199</strain>
    </source>
</reference>
<accession>U1HTJ9</accession>
<organism evidence="2 3">
    <name type="scientific">Endocarpon pusillum (strain Z07020 / HMAS-L-300199)</name>
    <name type="common">Lichen-forming fungus</name>
    <dbReference type="NCBI Taxonomy" id="1263415"/>
    <lineage>
        <taxon>Eukaryota</taxon>
        <taxon>Fungi</taxon>
        <taxon>Dikarya</taxon>
        <taxon>Ascomycota</taxon>
        <taxon>Pezizomycotina</taxon>
        <taxon>Eurotiomycetes</taxon>
        <taxon>Chaetothyriomycetidae</taxon>
        <taxon>Verrucariales</taxon>
        <taxon>Verrucariaceae</taxon>
        <taxon>Endocarpon</taxon>
    </lineage>
</organism>
<feature type="region of interest" description="Disordered" evidence="1">
    <location>
        <begin position="1145"/>
        <end position="1185"/>
    </location>
</feature>
<dbReference type="OrthoDB" id="10352961at2759"/>
<feature type="compositionally biased region" description="Basic and acidic residues" evidence="1">
    <location>
        <begin position="156"/>
        <end position="170"/>
    </location>
</feature>
<feature type="region of interest" description="Disordered" evidence="1">
    <location>
        <begin position="715"/>
        <end position="1102"/>
    </location>
</feature>
<feature type="compositionally biased region" description="Basic and acidic residues" evidence="1">
    <location>
        <begin position="918"/>
        <end position="1060"/>
    </location>
</feature>
<feature type="compositionally biased region" description="Basic and acidic residues" evidence="1">
    <location>
        <begin position="38"/>
        <end position="47"/>
    </location>
</feature>
<feature type="compositionally biased region" description="Basic and acidic residues" evidence="1">
    <location>
        <begin position="745"/>
        <end position="757"/>
    </location>
</feature>
<dbReference type="Proteomes" id="UP000019373">
    <property type="component" value="Unassembled WGS sequence"/>
</dbReference>
<feature type="compositionally biased region" description="Polar residues" evidence="1">
    <location>
        <begin position="877"/>
        <end position="889"/>
    </location>
</feature>
<feature type="compositionally biased region" description="Polar residues" evidence="1">
    <location>
        <begin position="93"/>
        <end position="155"/>
    </location>
</feature>
<protein>
    <submittedName>
        <fullName evidence="2">Uncharacterized protein</fullName>
    </submittedName>
</protein>
<dbReference type="eggNOG" id="ENOG502SF71">
    <property type="taxonomic scope" value="Eukaryota"/>
</dbReference>
<dbReference type="GeneID" id="19237925"/>
<evidence type="ECO:0000313" key="3">
    <source>
        <dbReference type="Proteomes" id="UP000019373"/>
    </source>
</evidence>
<feature type="compositionally biased region" description="Polar residues" evidence="1">
    <location>
        <begin position="609"/>
        <end position="619"/>
    </location>
</feature>
<feature type="compositionally biased region" description="Polar residues" evidence="1">
    <location>
        <begin position="430"/>
        <end position="453"/>
    </location>
</feature>
<feature type="compositionally biased region" description="Polar residues" evidence="1">
    <location>
        <begin position="545"/>
        <end position="562"/>
    </location>
</feature>
<feature type="compositionally biased region" description="Basic and acidic residues" evidence="1">
    <location>
        <begin position="591"/>
        <end position="608"/>
    </location>
</feature>
<dbReference type="OMA" id="HIANGGW"/>
<feature type="region of interest" description="Disordered" evidence="1">
    <location>
        <begin position="1115"/>
        <end position="1134"/>
    </location>
</feature>
<dbReference type="AlphaFoldDB" id="U1HTJ9"/>
<feature type="compositionally biased region" description="Low complexity" evidence="1">
    <location>
        <begin position="850"/>
        <end position="866"/>
    </location>
</feature>
<feature type="compositionally biased region" description="Basic and acidic residues" evidence="1">
    <location>
        <begin position="377"/>
        <end position="388"/>
    </location>
</feature>
<feature type="region of interest" description="Disordered" evidence="1">
    <location>
        <begin position="376"/>
        <end position="573"/>
    </location>
</feature>
<feature type="compositionally biased region" description="Polar residues" evidence="1">
    <location>
        <begin position="764"/>
        <end position="785"/>
    </location>
</feature>
<feature type="compositionally biased region" description="Low complexity" evidence="1">
    <location>
        <begin position="530"/>
        <end position="544"/>
    </location>
</feature>
<feature type="compositionally biased region" description="Polar residues" evidence="1">
    <location>
        <begin position="329"/>
        <end position="339"/>
    </location>
</feature>
<feature type="compositionally biased region" description="Basic and acidic residues" evidence="1">
    <location>
        <begin position="786"/>
        <end position="798"/>
    </location>
</feature>
<keyword evidence="3" id="KW-1185">Reference proteome</keyword>
<proteinExistence type="predicted"/>
<evidence type="ECO:0000256" key="1">
    <source>
        <dbReference type="SAM" id="MobiDB-lite"/>
    </source>
</evidence>
<dbReference type="EMBL" id="KE721082">
    <property type="protein sequence ID" value="ERF72594.1"/>
    <property type="molecule type" value="Genomic_DNA"/>
</dbReference>